<feature type="transmembrane region" description="Helical" evidence="1">
    <location>
        <begin position="343"/>
        <end position="360"/>
    </location>
</feature>
<keyword evidence="1" id="KW-1133">Transmembrane helix</keyword>
<dbReference type="InterPro" id="IPR018746">
    <property type="entry name" value="DUF2298"/>
</dbReference>
<evidence type="ECO:0000256" key="1">
    <source>
        <dbReference type="SAM" id="Phobius"/>
    </source>
</evidence>
<dbReference type="Pfam" id="PF10060">
    <property type="entry name" value="DUF2298"/>
    <property type="match status" value="1"/>
</dbReference>
<dbReference type="GeneID" id="24794183"/>
<keyword evidence="1" id="KW-0812">Transmembrane</keyword>
<dbReference type="Proteomes" id="UP000028501">
    <property type="component" value="Chromosome"/>
</dbReference>
<evidence type="ECO:0000313" key="2">
    <source>
        <dbReference type="EMBL" id="AIG97459.1"/>
    </source>
</evidence>
<feature type="transmembrane region" description="Helical" evidence="1">
    <location>
        <begin position="136"/>
        <end position="154"/>
    </location>
</feature>
<feature type="transmembrane region" description="Helical" evidence="1">
    <location>
        <begin position="457"/>
        <end position="477"/>
    </location>
</feature>
<dbReference type="HOGENOM" id="CLU_011570_1_0_2"/>
<keyword evidence="1" id="KW-0472">Membrane</keyword>
<dbReference type="NCBIfam" id="TIGR03662">
    <property type="entry name" value="Chlor_Arch_YYY"/>
    <property type="match status" value="1"/>
</dbReference>
<proteinExistence type="predicted"/>
<name>A0A075WE94_ARCFL</name>
<evidence type="ECO:0000313" key="3">
    <source>
        <dbReference type="Proteomes" id="UP000028501"/>
    </source>
</evidence>
<sequence length="625" mass="71046">MYTLIYAVCFYTSSLLLTTPFLRHFQYHEARFLSLLTLSAISFLAGFLIPFKISFYLAFLAFMALSLYVIYRSDVKVENSEMVFAAVFAFFIFLRFLDPDILDAEKFMDSAFMNAVLRANSFPPNDPFLSGYKLDFYYYFGHLIGACITLLSFAPPEVGYNVAIAALPAYTSLIIYGMLRNRGFKTALFGVFLTVFSGNLYSFVDFFNRLFSGLPVDGGYYWNCTRVIDNTINEFPYFSFIHADLHAHVVAIPIIALVFALMAREEESRFSYAALILSLFTLFATNSWHYPLAFLAALLAGIARRDRWLISSAFLSAVPASLLFLHMNTPAAEFSVIDERSDVLQFVLYAFTPIAASYVFTGRKHVLYFLPLSVPLYFLSPVLALLAPLIAASAIGIYKKDFYSAILLSGLLAFTLPEFVAVESRMNTVFKFYIYAWPAVMISAAANIEWSKWKKLAFIALLIIGIVYPLVATPVRYGRADMTLDGMSFMKAYDGDYYAVKWLQSRDGVVMEEGCTQGALCAYHYGGRVAAFTGNPAVIAWTNHEYVWRRNYSLVAERAKDVREFYSTDSCEKMREIAGKYGVKYIFFGYEEKRLFSPDVRKFERCFEKVFEKDGTYIFATKNLS</sequence>
<accession>A0A075WE94</accession>
<feature type="transmembrane region" description="Helical" evidence="1">
    <location>
        <begin position="270"/>
        <end position="288"/>
    </location>
</feature>
<feature type="transmembrane region" description="Helical" evidence="1">
    <location>
        <begin position="245"/>
        <end position="263"/>
    </location>
</feature>
<dbReference type="PANTHER" id="PTHR10790">
    <property type="entry name" value="TPR-DOMAIN CONTAINING PROTEIN"/>
    <property type="match status" value="1"/>
</dbReference>
<feature type="transmembrane region" description="Helical" evidence="1">
    <location>
        <begin position="186"/>
        <end position="204"/>
    </location>
</feature>
<feature type="transmembrane region" description="Helical" evidence="1">
    <location>
        <begin position="432"/>
        <end position="450"/>
    </location>
</feature>
<feature type="transmembrane region" description="Helical" evidence="1">
    <location>
        <begin position="366"/>
        <end position="390"/>
    </location>
</feature>
<dbReference type="PANTHER" id="PTHR10790:SF51">
    <property type="entry name" value="TETRATRICOPEPTIDE REPEAT PROTEIN"/>
    <property type="match status" value="1"/>
</dbReference>
<feature type="transmembrane region" description="Helical" evidence="1">
    <location>
        <begin position="402"/>
        <end position="420"/>
    </location>
</feature>
<dbReference type="KEGG" id="afg:AFULGI_00006580"/>
<feature type="transmembrane region" description="Helical" evidence="1">
    <location>
        <begin position="308"/>
        <end position="331"/>
    </location>
</feature>
<feature type="transmembrane region" description="Helical" evidence="1">
    <location>
        <begin position="30"/>
        <end position="48"/>
    </location>
</feature>
<feature type="transmembrane region" description="Helical" evidence="1">
    <location>
        <begin position="53"/>
        <end position="70"/>
    </location>
</feature>
<dbReference type="AlphaFoldDB" id="A0A075WE94"/>
<reference evidence="2 3" key="1">
    <citation type="submission" date="2013-07" db="EMBL/GenBank/DDBJ databases">
        <title>Genome of Archaeoglobus fulgidus.</title>
        <authorList>
            <person name="Fiebig A."/>
            <person name="Birkeland N.-K."/>
        </authorList>
    </citation>
    <scope>NUCLEOTIDE SEQUENCE [LARGE SCALE GENOMIC DNA]</scope>
    <source>
        <strain evidence="2 3">DSM 8774</strain>
    </source>
</reference>
<feature type="transmembrane region" description="Helical" evidence="1">
    <location>
        <begin position="82"/>
        <end position="98"/>
    </location>
</feature>
<dbReference type="RefSeq" id="WP_048095191.1">
    <property type="nucleotide sequence ID" value="NZ_CP006577.1"/>
</dbReference>
<protein>
    <submittedName>
        <fullName evidence="2">Uncharacterized protein</fullName>
    </submittedName>
</protein>
<organism evidence="2 3">
    <name type="scientific">Archaeoglobus fulgidus DSM 8774</name>
    <dbReference type="NCBI Taxonomy" id="1344584"/>
    <lineage>
        <taxon>Archaea</taxon>
        <taxon>Methanobacteriati</taxon>
        <taxon>Methanobacteriota</taxon>
        <taxon>Archaeoglobi</taxon>
        <taxon>Archaeoglobales</taxon>
        <taxon>Archaeoglobaceae</taxon>
        <taxon>Archaeoglobus</taxon>
    </lineage>
</organism>
<dbReference type="EMBL" id="CP006577">
    <property type="protein sequence ID" value="AIG97459.1"/>
    <property type="molecule type" value="Genomic_DNA"/>
</dbReference>
<gene>
    <name evidence="2" type="ORF">AFULGI_00006580</name>
</gene>
<feature type="transmembrane region" description="Helical" evidence="1">
    <location>
        <begin position="160"/>
        <end position="179"/>
    </location>
</feature>